<feature type="domain" description="Alcohol dehydrogenase-like N-terminal" evidence="2">
    <location>
        <begin position="38"/>
        <end position="153"/>
    </location>
</feature>
<evidence type="ECO:0000313" key="3">
    <source>
        <dbReference type="EMBL" id="KAK0729522.1"/>
    </source>
</evidence>
<dbReference type="Gene3D" id="3.90.180.10">
    <property type="entry name" value="Medium-chain alcohol dehydrogenases, catalytic domain"/>
    <property type="match status" value="1"/>
</dbReference>
<dbReference type="EMBL" id="JAUKUA010000001">
    <property type="protein sequence ID" value="KAK0729522.1"/>
    <property type="molecule type" value="Genomic_DNA"/>
</dbReference>
<dbReference type="AlphaFoldDB" id="A0AA40B8B0"/>
<dbReference type="CDD" id="cd05188">
    <property type="entry name" value="MDR"/>
    <property type="match status" value="1"/>
</dbReference>
<dbReference type="GO" id="GO:0005739">
    <property type="term" value="C:mitochondrion"/>
    <property type="evidence" value="ECO:0007669"/>
    <property type="project" value="TreeGrafter"/>
</dbReference>
<proteinExistence type="predicted"/>
<dbReference type="InterPro" id="IPR036291">
    <property type="entry name" value="NAD(P)-bd_dom_sf"/>
</dbReference>
<accession>A0AA40B8B0</accession>
<dbReference type="Gene3D" id="3.40.50.720">
    <property type="entry name" value="NAD(P)-binding Rossmann-like Domain"/>
    <property type="match status" value="1"/>
</dbReference>
<evidence type="ECO:0000259" key="2">
    <source>
        <dbReference type="Pfam" id="PF08240"/>
    </source>
</evidence>
<evidence type="ECO:0000313" key="4">
    <source>
        <dbReference type="Proteomes" id="UP001172102"/>
    </source>
</evidence>
<dbReference type="InterPro" id="IPR051397">
    <property type="entry name" value="Zn-ADH-like_protein"/>
</dbReference>
<gene>
    <name evidence="3" type="ORF">B0H67DRAFT_1884</name>
</gene>
<dbReference type="InterPro" id="IPR013154">
    <property type="entry name" value="ADH-like_N"/>
</dbReference>
<feature type="domain" description="Alcohol dehydrogenase-like C-terminal" evidence="1">
    <location>
        <begin position="211"/>
        <end position="339"/>
    </location>
</feature>
<keyword evidence="4" id="KW-1185">Reference proteome</keyword>
<evidence type="ECO:0008006" key="5">
    <source>
        <dbReference type="Google" id="ProtNLM"/>
    </source>
</evidence>
<name>A0AA40B8B0_9PEZI</name>
<dbReference type="PANTHER" id="PTHR43677:SF4">
    <property type="entry name" value="QUINONE OXIDOREDUCTASE-LIKE PROTEIN 2"/>
    <property type="match status" value="1"/>
</dbReference>
<dbReference type="GO" id="GO:0016491">
    <property type="term" value="F:oxidoreductase activity"/>
    <property type="evidence" value="ECO:0007669"/>
    <property type="project" value="TreeGrafter"/>
</dbReference>
<protein>
    <recommendedName>
        <fullName evidence="5">Alcohol dehydrogenase</fullName>
    </recommendedName>
</protein>
<dbReference type="Pfam" id="PF08240">
    <property type="entry name" value="ADH_N"/>
    <property type="match status" value="1"/>
</dbReference>
<reference evidence="3" key="1">
    <citation type="submission" date="2023-06" db="EMBL/GenBank/DDBJ databases">
        <title>Genome-scale phylogeny and comparative genomics of the fungal order Sordariales.</title>
        <authorList>
            <consortium name="Lawrence Berkeley National Laboratory"/>
            <person name="Hensen N."/>
            <person name="Bonometti L."/>
            <person name="Westerberg I."/>
            <person name="Brannstrom I.O."/>
            <person name="Guillou S."/>
            <person name="Cros-Aarteil S."/>
            <person name="Calhoun S."/>
            <person name="Haridas S."/>
            <person name="Kuo A."/>
            <person name="Mondo S."/>
            <person name="Pangilinan J."/>
            <person name="Riley R."/>
            <person name="Labutti K."/>
            <person name="Andreopoulos B."/>
            <person name="Lipzen A."/>
            <person name="Chen C."/>
            <person name="Yanf M."/>
            <person name="Daum C."/>
            <person name="Ng V."/>
            <person name="Clum A."/>
            <person name="Steindorff A."/>
            <person name="Ohm R."/>
            <person name="Martin F."/>
            <person name="Silar P."/>
            <person name="Natvig D."/>
            <person name="Lalanne C."/>
            <person name="Gautier V."/>
            <person name="Ament-Velasquez S.L."/>
            <person name="Kruys A."/>
            <person name="Hutchinson M.I."/>
            <person name="Powell A.J."/>
            <person name="Barry K."/>
            <person name="Miller A.N."/>
            <person name="Grigoriev I.V."/>
            <person name="Debuchy R."/>
            <person name="Gladieux P."/>
            <person name="Thoren M.H."/>
            <person name="Johannesson H."/>
        </authorList>
    </citation>
    <scope>NUCLEOTIDE SEQUENCE</scope>
    <source>
        <strain evidence="3">SMH4607-1</strain>
    </source>
</reference>
<organism evidence="3 4">
    <name type="scientific">Lasiosphaeris hirsuta</name>
    <dbReference type="NCBI Taxonomy" id="260670"/>
    <lineage>
        <taxon>Eukaryota</taxon>
        <taxon>Fungi</taxon>
        <taxon>Dikarya</taxon>
        <taxon>Ascomycota</taxon>
        <taxon>Pezizomycotina</taxon>
        <taxon>Sordariomycetes</taxon>
        <taxon>Sordariomycetidae</taxon>
        <taxon>Sordariales</taxon>
        <taxon>Lasiosphaeriaceae</taxon>
        <taxon>Lasiosphaeris</taxon>
    </lineage>
</organism>
<evidence type="ECO:0000259" key="1">
    <source>
        <dbReference type="Pfam" id="PF00107"/>
    </source>
</evidence>
<dbReference type="Pfam" id="PF00107">
    <property type="entry name" value="ADH_zinc_N"/>
    <property type="match status" value="1"/>
</dbReference>
<dbReference type="SUPFAM" id="SSF51735">
    <property type="entry name" value="NAD(P)-binding Rossmann-fold domains"/>
    <property type="match status" value="1"/>
</dbReference>
<dbReference type="InterPro" id="IPR013149">
    <property type="entry name" value="ADH-like_C"/>
</dbReference>
<dbReference type="SUPFAM" id="SSF50129">
    <property type="entry name" value="GroES-like"/>
    <property type="match status" value="1"/>
</dbReference>
<dbReference type="Proteomes" id="UP001172102">
    <property type="component" value="Unassembled WGS sequence"/>
</dbReference>
<dbReference type="PANTHER" id="PTHR43677">
    <property type="entry name" value="SHORT-CHAIN DEHYDROGENASE/REDUCTASE"/>
    <property type="match status" value="1"/>
</dbReference>
<dbReference type="InterPro" id="IPR011032">
    <property type="entry name" value="GroES-like_sf"/>
</dbReference>
<sequence length="387" mass="41060">MASTIIIPPTMRALVLESKPDGVSITLKTVPTPEVQLGSVVVKVLANHLYPGTVRKWTNKGDSDFVFTHPSPMIPGNYAVARVVVAGADATALSPGQLVIVEPFVRGRDNSDIQILWGAYDGHLPASKKLAANVWRDGLLAEYARTPLENTWAVNEAVLCGSPADGGFGYSIPELAFMPVSCVAYGGLRGINLKAGETIVVSPATGLFSMSAVAIATAIGAKVIAVSRNAERLKRLQEIFPKVKTVVPTGDSAKDTATIMAHGPVDAFVDVSPPEAKGSGHLKSCIDSLRQYGRISLLGGRGDPSIPLSYIMAVLKNLTIRGQYMYEREDVKGLIKLVESGAMPIGKAAGMPVVGQFSLERWAEGFEAAERDSVLADMVSLRPHGTD</sequence>
<comment type="caution">
    <text evidence="3">The sequence shown here is derived from an EMBL/GenBank/DDBJ whole genome shotgun (WGS) entry which is preliminary data.</text>
</comment>